<name>A0A848GRY9_9BACT</name>
<comment type="caution">
    <text evidence="1">The sequence shown here is derived from an EMBL/GenBank/DDBJ whole genome shotgun (WGS) entry which is preliminary data.</text>
</comment>
<gene>
    <name evidence="1" type="ORF">HHL17_26555</name>
</gene>
<sequence>MKKVSLLLSLVMVVFIGSFFMAKTVSRARIAHVIFTPDPLTPNRCRIPVYSKGLTPVPGGTFTAAAGFDLPCISVTTFEDPD</sequence>
<evidence type="ECO:0000313" key="2">
    <source>
        <dbReference type="Proteomes" id="UP000583266"/>
    </source>
</evidence>
<dbReference type="RefSeq" id="WP_169227865.1">
    <property type="nucleotide sequence ID" value="NZ_JABBGC010000003.1"/>
</dbReference>
<dbReference type="AlphaFoldDB" id="A0A848GRY9"/>
<proteinExistence type="predicted"/>
<reference evidence="1 2" key="1">
    <citation type="submission" date="2020-04" db="EMBL/GenBank/DDBJ databases">
        <title>Chitinophaga sp. G-6-1-13 sp. nov., isolated from soil.</title>
        <authorList>
            <person name="Dahal R.H."/>
            <person name="Chaudhary D.K."/>
        </authorList>
    </citation>
    <scope>NUCLEOTIDE SEQUENCE [LARGE SCALE GENOMIC DNA]</scope>
    <source>
        <strain evidence="1 2">G-6-1-13</strain>
    </source>
</reference>
<keyword evidence="2" id="KW-1185">Reference proteome</keyword>
<organism evidence="1 2">
    <name type="scientific">Chitinophaga fulva</name>
    <dbReference type="NCBI Taxonomy" id="2728842"/>
    <lineage>
        <taxon>Bacteria</taxon>
        <taxon>Pseudomonadati</taxon>
        <taxon>Bacteroidota</taxon>
        <taxon>Chitinophagia</taxon>
        <taxon>Chitinophagales</taxon>
        <taxon>Chitinophagaceae</taxon>
        <taxon>Chitinophaga</taxon>
    </lineage>
</organism>
<accession>A0A848GRY9</accession>
<dbReference type="Proteomes" id="UP000583266">
    <property type="component" value="Unassembled WGS sequence"/>
</dbReference>
<dbReference type="EMBL" id="JABBGC010000003">
    <property type="protein sequence ID" value="NML40787.1"/>
    <property type="molecule type" value="Genomic_DNA"/>
</dbReference>
<protein>
    <submittedName>
        <fullName evidence="1">Uncharacterized protein</fullName>
    </submittedName>
</protein>
<evidence type="ECO:0000313" key="1">
    <source>
        <dbReference type="EMBL" id="NML40787.1"/>
    </source>
</evidence>